<feature type="region of interest" description="Disordered" evidence="1">
    <location>
        <begin position="35"/>
        <end position="57"/>
    </location>
</feature>
<comment type="caution">
    <text evidence="3">The sequence shown here is derived from an EMBL/GenBank/DDBJ whole genome shotgun (WGS) entry which is preliminary data.</text>
</comment>
<dbReference type="EMBL" id="JAPWGW010000002">
    <property type="protein sequence ID" value="MCZ4298124.1"/>
    <property type="molecule type" value="Genomic_DNA"/>
</dbReference>
<protein>
    <recommendedName>
        <fullName evidence="5">Secreted protein</fullName>
    </recommendedName>
</protein>
<keyword evidence="4" id="KW-1185">Reference proteome</keyword>
<evidence type="ECO:0000313" key="4">
    <source>
        <dbReference type="Proteomes" id="UP001083770"/>
    </source>
</evidence>
<organism evidence="3 4">
    <name type="scientific">Henriciella marina</name>
    <dbReference type="NCBI Taxonomy" id="453851"/>
    <lineage>
        <taxon>Bacteria</taxon>
        <taxon>Pseudomonadati</taxon>
        <taxon>Pseudomonadota</taxon>
        <taxon>Alphaproteobacteria</taxon>
        <taxon>Hyphomonadales</taxon>
        <taxon>Hyphomonadaceae</taxon>
        <taxon>Henriciella</taxon>
    </lineage>
</organism>
<sequence>MSVTLIILFCLGGVLLVAVVNAAWAAERRVPQPASSGVTKTLSTATETKPTTPARMPAMSVDEPVLTHPSTPLPVHLSETLEAEHSPIAAAAQVTTFESEAGQFTYVQYTEIMVVRRRG</sequence>
<proteinExistence type="predicted"/>
<gene>
    <name evidence="3" type="ORF">O4G74_08650</name>
</gene>
<keyword evidence="2" id="KW-0732">Signal</keyword>
<name>A0ABT4LYA6_9PROT</name>
<dbReference type="RefSeq" id="WP_269402240.1">
    <property type="nucleotide sequence ID" value="NZ_JAPWGW010000002.1"/>
</dbReference>
<dbReference type="Proteomes" id="UP001083770">
    <property type="component" value="Unassembled WGS sequence"/>
</dbReference>
<reference evidence="3" key="1">
    <citation type="submission" date="2022-12" db="EMBL/GenBank/DDBJ databases">
        <title>Bacterial isolates from different developmental stages of Nematostella vectensis.</title>
        <authorList>
            <person name="Fraune S."/>
        </authorList>
    </citation>
    <scope>NUCLEOTIDE SEQUENCE</scope>
    <source>
        <strain evidence="3">G21632-S1</strain>
    </source>
</reference>
<feature type="chain" id="PRO_5045760694" description="Secreted protein" evidence="2">
    <location>
        <begin position="26"/>
        <end position="119"/>
    </location>
</feature>
<evidence type="ECO:0008006" key="5">
    <source>
        <dbReference type="Google" id="ProtNLM"/>
    </source>
</evidence>
<evidence type="ECO:0000256" key="1">
    <source>
        <dbReference type="SAM" id="MobiDB-lite"/>
    </source>
</evidence>
<feature type="signal peptide" evidence="2">
    <location>
        <begin position="1"/>
        <end position="25"/>
    </location>
</feature>
<feature type="compositionally biased region" description="Polar residues" evidence="1">
    <location>
        <begin position="35"/>
        <end position="51"/>
    </location>
</feature>
<evidence type="ECO:0000313" key="3">
    <source>
        <dbReference type="EMBL" id="MCZ4298124.1"/>
    </source>
</evidence>
<evidence type="ECO:0000256" key="2">
    <source>
        <dbReference type="SAM" id="SignalP"/>
    </source>
</evidence>
<accession>A0ABT4LYA6</accession>